<protein>
    <recommendedName>
        <fullName evidence="4">Domain of unknown function DX domain-containing protein</fullName>
    </recommendedName>
</protein>
<name>A0AA39HN09_9BILA</name>
<evidence type="ECO:0008006" key="4">
    <source>
        <dbReference type="Google" id="ProtNLM"/>
    </source>
</evidence>
<proteinExistence type="predicted"/>
<feature type="signal peptide" evidence="1">
    <location>
        <begin position="1"/>
        <end position="18"/>
    </location>
</feature>
<evidence type="ECO:0000256" key="1">
    <source>
        <dbReference type="SAM" id="SignalP"/>
    </source>
</evidence>
<reference evidence="2" key="1">
    <citation type="submission" date="2023-06" db="EMBL/GenBank/DDBJ databases">
        <title>Genomic analysis of the entomopathogenic nematode Steinernema hermaphroditum.</title>
        <authorList>
            <person name="Schwarz E.M."/>
            <person name="Heppert J.K."/>
            <person name="Baniya A."/>
            <person name="Schwartz H.T."/>
            <person name="Tan C.-H."/>
            <person name="Antoshechkin I."/>
            <person name="Sternberg P.W."/>
            <person name="Goodrich-Blair H."/>
            <person name="Dillman A.R."/>
        </authorList>
    </citation>
    <scope>NUCLEOTIDE SEQUENCE</scope>
    <source>
        <strain evidence="2">PS9179</strain>
        <tissue evidence="2">Whole animal</tissue>
    </source>
</reference>
<evidence type="ECO:0000313" key="2">
    <source>
        <dbReference type="EMBL" id="KAK0408892.1"/>
    </source>
</evidence>
<feature type="chain" id="PRO_5041266735" description="Domain of unknown function DX domain-containing protein" evidence="1">
    <location>
        <begin position="19"/>
        <end position="814"/>
    </location>
</feature>
<accession>A0AA39HN09</accession>
<evidence type="ECO:0000313" key="3">
    <source>
        <dbReference type="Proteomes" id="UP001175271"/>
    </source>
</evidence>
<gene>
    <name evidence="2" type="ORF">QR680_004224</name>
</gene>
<dbReference type="EMBL" id="JAUCMV010000003">
    <property type="protein sequence ID" value="KAK0408892.1"/>
    <property type="molecule type" value="Genomic_DNA"/>
</dbReference>
<dbReference type="Proteomes" id="UP001175271">
    <property type="component" value="Unassembled WGS sequence"/>
</dbReference>
<comment type="caution">
    <text evidence="2">The sequence shown here is derived from an EMBL/GenBank/DDBJ whole genome shotgun (WGS) entry which is preliminary data.</text>
</comment>
<dbReference type="AlphaFoldDB" id="A0AA39HN09"/>
<sequence>MFVFHQFNLLYVHCLIQAWLPKIRRSNDVACPRSLIRNPFDICLHTDRSYRHAASSTGVSMEKVECPKGQHRVAVKKGTLLCCREGETFAEERNRKAYCCPPNKKLKGIFKEKSICCNPSDNYKTGTSFCCPTGKQFSSGSGLERCCASGLVPSKSSSGSIGCCPSGEEFAKREGGVDYCCPQGTTFYEVKSGKSSCCANGYILKGYNNGVPQCCLVDSNYDSASGTCCPNGWFSQRNGNDVECCYSDWKLKRAPNGKVLCHITYTYLDARFVGDFKVPVMVSYVDECSFLASNEKRIGFRVAKTDSGFSCALLTEFFRFAPMTDYSTRDYILSINRNSDICDRHIVRNVSEIVTGPCNPIEMDCALLWKIKDYCIYVGTDNGDCISQKGDTTSVIECPFGEIRAELTKEKHLCCPRGEQVADERHGKAYCCPSNQTLKEIVNGKAVCHLIGDETENSTTSACPEGLFRSTLQKMATNIVVHQVSSLLHLKADTLVAARNSFSAARMLTQVLCILLISLFLLLTQVSCSIRFSYLGSHYDGTFGEEVGVSSTGECTLLAFNKKKIGYRVKVNEGKKTCALLTTFKRFTTLNDSNIRDYILTTSVSDQECTVYTARNVIEFISGQCPLNGWDCQLLERMRDYCIFVGSDKPDCISSTGVSMEKVECPKGQHRVAVKKETLLCCPEGETLAEERNGKALCCPKKKVLKEVLDDTAICCGPTDNYQEGSGLCCPSGLVPAKSSSGNIGCCPSGEEFGKREEGIDYCCPKGETFQEVKSGKAICCSGGETEPRKKRSTGSMPSITLSAKKMSCKENNI</sequence>
<keyword evidence="3" id="KW-1185">Reference proteome</keyword>
<organism evidence="2 3">
    <name type="scientific">Steinernema hermaphroditum</name>
    <dbReference type="NCBI Taxonomy" id="289476"/>
    <lineage>
        <taxon>Eukaryota</taxon>
        <taxon>Metazoa</taxon>
        <taxon>Ecdysozoa</taxon>
        <taxon>Nematoda</taxon>
        <taxon>Chromadorea</taxon>
        <taxon>Rhabditida</taxon>
        <taxon>Tylenchina</taxon>
        <taxon>Panagrolaimomorpha</taxon>
        <taxon>Strongyloidoidea</taxon>
        <taxon>Steinernematidae</taxon>
        <taxon>Steinernema</taxon>
    </lineage>
</organism>
<keyword evidence="1" id="KW-0732">Signal</keyword>